<protein>
    <submittedName>
        <fullName evidence="2">Membrane protein</fullName>
    </submittedName>
</protein>
<feature type="transmembrane region" description="Helical" evidence="1">
    <location>
        <begin position="53"/>
        <end position="78"/>
    </location>
</feature>
<evidence type="ECO:0000313" key="3">
    <source>
        <dbReference type="Proteomes" id="UP000515734"/>
    </source>
</evidence>
<proteinExistence type="predicted"/>
<dbReference type="Proteomes" id="UP000515734">
    <property type="component" value="Chromosome"/>
</dbReference>
<feature type="transmembrane region" description="Helical" evidence="1">
    <location>
        <begin position="85"/>
        <end position="103"/>
    </location>
</feature>
<gene>
    <name evidence="2" type="ORF">NIIDNTM18_07830</name>
</gene>
<accession>A0A6S6NZK2</accession>
<organism evidence="2 3">
    <name type="scientific">Mycolicibacterium litorale</name>
    <dbReference type="NCBI Taxonomy" id="758802"/>
    <lineage>
        <taxon>Bacteria</taxon>
        <taxon>Bacillati</taxon>
        <taxon>Actinomycetota</taxon>
        <taxon>Actinomycetes</taxon>
        <taxon>Mycobacteriales</taxon>
        <taxon>Mycobacteriaceae</taxon>
        <taxon>Mycolicibacterium</taxon>
    </lineage>
</organism>
<evidence type="ECO:0000313" key="2">
    <source>
        <dbReference type="EMBL" id="BCI51505.1"/>
    </source>
</evidence>
<reference evidence="2 3" key="1">
    <citation type="submission" date="2020-07" db="EMBL/GenBank/DDBJ databases">
        <title>Complete genome sequence of Mycolicibacterium litorale like strain isolated from cardiac implantable electronic device infection.</title>
        <authorList>
            <person name="Fukano H."/>
            <person name="Miyama H."/>
            <person name="Hoshino Y."/>
        </authorList>
    </citation>
    <scope>NUCLEOTIDE SEQUENCE [LARGE SCALE GENOMIC DNA]</scope>
    <source>
        <strain evidence="2 3">NIIDNTM18</strain>
    </source>
</reference>
<dbReference type="EMBL" id="AP023287">
    <property type="protein sequence ID" value="BCI51505.1"/>
    <property type="molecule type" value="Genomic_DNA"/>
</dbReference>
<feature type="transmembrane region" description="Helical" evidence="1">
    <location>
        <begin position="123"/>
        <end position="140"/>
    </location>
</feature>
<keyword evidence="1" id="KW-0812">Transmembrane</keyword>
<evidence type="ECO:0000256" key="1">
    <source>
        <dbReference type="SAM" id="Phobius"/>
    </source>
</evidence>
<dbReference type="AlphaFoldDB" id="A0A6S6NZK2"/>
<dbReference type="RefSeq" id="WP_185294465.1">
    <property type="nucleotide sequence ID" value="NZ_AP023287.1"/>
</dbReference>
<feature type="transmembrane region" description="Helical" evidence="1">
    <location>
        <begin position="12"/>
        <end position="33"/>
    </location>
</feature>
<dbReference type="Pfam" id="PF14325">
    <property type="entry name" value="DUF4383"/>
    <property type="match status" value="1"/>
</dbReference>
<keyword evidence="1" id="KW-0472">Membrane</keyword>
<keyword evidence="1" id="KW-1133">Transmembrane helix</keyword>
<sequence length="165" mass="17128">MTTSDRTAPRGRLRIAALSVGAVFLLVGLLGFIPGITTNYDQLTFAGHHSEAALLGVFNVSVLHNIVHLLFGVAGIALARSARTARAYLLGGGAVYAVLFVYGLVIDHDSAANIVPVNTADNWLHLALAVAMIALGLLLGRNRRPGATAVNADHPSPGSSPGMIN</sequence>
<name>A0A6S6NZK2_9MYCO</name>